<accession>A0A3M7Q326</accession>
<reference evidence="1 2" key="1">
    <citation type="journal article" date="2018" name="Sci. Rep.">
        <title>Genomic signatures of local adaptation to the degree of environmental predictability in rotifers.</title>
        <authorList>
            <person name="Franch-Gras L."/>
            <person name="Hahn C."/>
            <person name="Garcia-Roger E.M."/>
            <person name="Carmona M.J."/>
            <person name="Serra M."/>
            <person name="Gomez A."/>
        </authorList>
    </citation>
    <scope>NUCLEOTIDE SEQUENCE [LARGE SCALE GENOMIC DNA]</scope>
    <source>
        <strain evidence="1">HYR1</strain>
    </source>
</reference>
<evidence type="ECO:0000313" key="1">
    <source>
        <dbReference type="EMBL" id="RNA05693.1"/>
    </source>
</evidence>
<comment type="caution">
    <text evidence="1">The sequence shown here is derived from an EMBL/GenBank/DDBJ whole genome shotgun (WGS) entry which is preliminary data.</text>
</comment>
<protein>
    <submittedName>
        <fullName evidence="1">Uncharacterized protein</fullName>
    </submittedName>
</protein>
<dbReference type="AlphaFoldDB" id="A0A3M7Q326"/>
<proteinExistence type="predicted"/>
<gene>
    <name evidence="1" type="ORF">BpHYR1_021287</name>
</gene>
<keyword evidence="2" id="KW-1185">Reference proteome</keyword>
<dbReference type="Proteomes" id="UP000276133">
    <property type="component" value="Unassembled WGS sequence"/>
</dbReference>
<organism evidence="1 2">
    <name type="scientific">Brachionus plicatilis</name>
    <name type="common">Marine rotifer</name>
    <name type="synonym">Brachionus muelleri</name>
    <dbReference type="NCBI Taxonomy" id="10195"/>
    <lineage>
        <taxon>Eukaryota</taxon>
        <taxon>Metazoa</taxon>
        <taxon>Spiralia</taxon>
        <taxon>Gnathifera</taxon>
        <taxon>Rotifera</taxon>
        <taxon>Eurotatoria</taxon>
        <taxon>Monogononta</taxon>
        <taxon>Pseudotrocha</taxon>
        <taxon>Ploima</taxon>
        <taxon>Brachionidae</taxon>
        <taxon>Brachionus</taxon>
    </lineage>
</organism>
<sequence length="69" mass="8345">MTHKCTIAEKLKSIERRKIDYRELYIEQEEIQTNTDINVDEMPKTPEYQQNAISSFFPESFKKYLKNEL</sequence>
<dbReference type="EMBL" id="REGN01007629">
    <property type="protein sequence ID" value="RNA05693.1"/>
    <property type="molecule type" value="Genomic_DNA"/>
</dbReference>
<name>A0A3M7Q326_BRAPC</name>
<evidence type="ECO:0000313" key="2">
    <source>
        <dbReference type="Proteomes" id="UP000276133"/>
    </source>
</evidence>